<sequence length="162" mass="19336">MEEMKMFESAASSPIYWKLKRYWRRKRYERLYDVERNWDNNKKLKVVYLGGEKNKKRNWGLRIRVIPKLRVKILILSPMMKFLARIRDGYINMMLRLAGTSVGSSLNDITTSNAFLAKRIPRAREVVVNKTSSNTELDTKLILEIYKLLMVSRHEQLLEHHH</sequence>
<comment type="caution">
    <text evidence="1">The sequence shown here is derived from an EMBL/GenBank/DDBJ whole genome shotgun (WGS) entry which is preliminary data.</text>
</comment>
<dbReference type="EMBL" id="MVGT01000742">
    <property type="protein sequence ID" value="OVA15678.1"/>
    <property type="molecule type" value="Genomic_DNA"/>
</dbReference>
<reference evidence="1 2" key="1">
    <citation type="journal article" date="2017" name="Mol. Plant">
        <title>The Genome of Medicinal Plant Macleaya cordata Provides New Insights into Benzylisoquinoline Alkaloids Metabolism.</title>
        <authorList>
            <person name="Liu X."/>
            <person name="Liu Y."/>
            <person name="Huang P."/>
            <person name="Ma Y."/>
            <person name="Qing Z."/>
            <person name="Tang Q."/>
            <person name="Cao H."/>
            <person name="Cheng P."/>
            <person name="Zheng Y."/>
            <person name="Yuan Z."/>
            <person name="Zhou Y."/>
            <person name="Liu J."/>
            <person name="Tang Z."/>
            <person name="Zhuo Y."/>
            <person name="Zhang Y."/>
            <person name="Yu L."/>
            <person name="Huang J."/>
            <person name="Yang P."/>
            <person name="Peng Q."/>
            <person name="Zhang J."/>
            <person name="Jiang W."/>
            <person name="Zhang Z."/>
            <person name="Lin K."/>
            <person name="Ro D.K."/>
            <person name="Chen X."/>
            <person name="Xiong X."/>
            <person name="Shang Y."/>
            <person name="Huang S."/>
            <person name="Zeng J."/>
        </authorList>
    </citation>
    <scope>NUCLEOTIDE SEQUENCE [LARGE SCALE GENOMIC DNA]</scope>
    <source>
        <strain evidence="2">cv. BLH2017</strain>
        <tissue evidence="1">Root</tissue>
    </source>
</reference>
<accession>A0A200QZ11</accession>
<dbReference type="PANTHER" id="PTHR33702">
    <property type="entry name" value="BNAA09G40010D PROTEIN"/>
    <property type="match status" value="1"/>
</dbReference>
<name>A0A200QZ11_MACCD</name>
<keyword evidence="2" id="KW-1185">Reference proteome</keyword>
<dbReference type="AlphaFoldDB" id="A0A200QZ11"/>
<dbReference type="PANTHER" id="PTHR33702:SF16">
    <property type="match status" value="1"/>
</dbReference>
<evidence type="ECO:0000313" key="2">
    <source>
        <dbReference type="Proteomes" id="UP000195402"/>
    </source>
</evidence>
<dbReference type="Proteomes" id="UP000195402">
    <property type="component" value="Unassembled WGS sequence"/>
</dbReference>
<dbReference type="STRING" id="56857.A0A200QZ11"/>
<dbReference type="OMA" id="ISSACYD"/>
<proteinExistence type="predicted"/>
<dbReference type="OrthoDB" id="764584at2759"/>
<gene>
    <name evidence="1" type="ORF">BVC80_1311g7</name>
</gene>
<organism evidence="1 2">
    <name type="scientific">Macleaya cordata</name>
    <name type="common">Five-seeded plume-poppy</name>
    <name type="synonym">Bocconia cordata</name>
    <dbReference type="NCBI Taxonomy" id="56857"/>
    <lineage>
        <taxon>Eukaryota</taxon>
        <taxon>Viridiplantae</taxon>
        <taxon>Streptophyta</taxon>
        <taxon>Embryophyta</taxon>
        <taxon>Tracheophyta</taxon>
        <taxon>Spermatophyta</taxon>
        <taxon>Magnoliopsida</taxon>
        <taxon>Ranunculales</taxon>
        <taxon>Papaveraceae</taxon>
        <taxon>Papaveroideae</taxon>
        <taxon>Macleaya</taxon>
    </lineage>
</organism>
<evidence type="ECO:0000313" key="1">
    <source>
        <dbReference type="EMBL" id="OVA15678.1"/>
    </source>
</evidence>
<dbReference type="InParanoid" id="A0A200QZ11"/>
<protein>
    <submittedName>
        <fullName evidence="1">Uncharacterized protein</fullName>
    </submittedName>
</protein>